<accession>A0A2T9XZR8</accession>
<dbReference type="GO" id="GO:0008270">
    <property type="term" value="F:zinc ion binding"/>
    <property type="evidence" value="ECO:0007669"/>
    <property type="project" value="InterPro"/>
</dbReference>
<evidence type="ECO:0000313" key="5">
    <source>
        <dbReference type="EMBL" id="PVU85599.1"/>
    </source>
</evidence>
<dbReference type="PANTHER" id="PTHR15835">
    <property type="entry name" value="NUCLEAR-INTERACTING PARTNER OF ALK"/>
    <property type="match status" value="1"/>
</dbReference>
<proteinExistence type="predicted"/>
<reference evidence="5 6" key="1">
    <citation type="journal article" date="2018" name="MBio">
        <title>Comparative Genomics Reveals the Core Gene Toolbox for the Fungus-Insect Symbiosis.</title>
        <authorList>
            <person name="Wang Y."/>
            <person name="Stata M."/>
            <person name="Wang W."/>
            <person name="Stajich J.E."/>
            <person name="White M.M."/>
            <person name="Moncalvo J.M."/>
        </authorList>
    </citation>
    <scope>NUCLEOTIDE SEQUENCE [LARGE SCALE GENOMIC DNA]</scope>
    <source>
        <strain evidence="5 6">AUS-77-4</strain>
    </source>
</reference>
<organism evidence="5 6">
    <name type="scientific">Furculomyces boomerangus</name>
    <dbReference type="NCBI Taxonomy" id="61424"/>
    <lineage>
        <taxon>Eukaryota</taxon>
        <taxon>Fungi</taxon>
        <taxon>Fungi incertae sedis</taxon>
        <taxon>Zoopagomycota</taxon>
        <taxon>Kickxellomycotina</taxon>
        <taxon>Harpellomycetes</taxon>
        <taxon>Harpellales</taxon>
        <taxon>Harpellaceae</taxon>
        <taxon>Furculomyces</taxon>
    </lineage>
</organism>
<dbReference type="InterPro" id="IPR012935">
    <property type="entry name" value="NuBaID_N"/>
</dbReference>
<feature type="region of interest" description="Disordered" evidence="3">
    <location>
        <begin position="209"/>
        <end position="254"/>
    </location>
</feature>
<protein>
    <recommendedName>
        <fullName evidence="4">C3HC-type domain-containing protein</fullName>
    </recommendedName>
</protein>
<dbReference type="Pfam" id="PF07967">
    <property type="entry name" value="zf-C3HC"/>
    <property type="match status" value="1"/>
</dbReference>
<dbReference type="PANTHER" id="PTHR15835:SF6">
    <property type="entry name" value="ZINC FINGER C3HC-TYPE PROTEIN 1"/>
    <property type="match status" value="1"/>
</dbReference>
<feature type="domain" description="C3HC-type" evidence="4">
    <location>
        <begin position="53"/>
        <end position="171"/>
    </location>
</feature>
<dbReference type="STRING" id="61424.A0A2T9XZR8"/>
<evidence type="ECO:0000256" key="3">
    <source>
        <dbReference type="SAM" id="MobiDB-lite"/>
    </source>
</evidence>
<evidence type="ECO:0000256" key="2">
    <source>
        <dbReference type="ARBA" id="ARBA00023242"/>
    </source>
</evidence>
<evidence type="ECO:0000256" key="1">
    <source>
        <dbReference type="ARBA" id="ARBA00004123"/>
    </source>
</evidence>
<dbReference type="AlphaFoldDB" id="A0A2T9XZR8"/>
<gene>
    <name evidence="5" type="ORF">BB559_006926</name>
</gene>
<dbReference type="Proteomes" id="UP000245699">
    <property type="component" value="Unassembled WGS sequence"/>
</dbReference>
<comment type="caution">
    <text evidence="5">The sequence shown here is derived from an EMBL/GenBank/DDBJ whole genome shotgun (WGS) entry which is preliminary data.</text>
</comment>
<evidence type="ECO:0000259" key="4">
    <source>
        <dbReference type="Pfam" id="PF07967"/>
    </source>
</evidence>
<comment type="subcellular location">
    <subcellularLocation>
        <location evidence="1">Nucleus</location>
    </subcellularLocation>
</comment>
<evidence type="ECO:0000313" key="6">
    <source>
        <dbReference type="Proteomes" id="UP000245699"/>
    </source>
</evidence>
<feature type="compositionally biased region" description="Basic and acidic residues" evidence="3">
    <location>
        <begin position="219"/>
        <end position="239"/>
    </location>
</feature>
<name>A0A2T9XZR8_9FUNG</name>
<dbReference type="OrthoDB" id="614844at2759"/>
<dbReference type="GO" id="GO:0005634">
    <property type="term" value="C:nucleus"/>
    <property type="evidence" value="ECO:0007669"/>
    <property type="project" value="UniProtKB-SubCell"/>
</dbReference>
<keyword evidence="6" id="KW-1185">Reference proteome</keyword>
<sequence>MDKKSFASSHTLKKRLFDALEGLDSYIVLDSKRSHFDPKQSEIPYSNVLAFKPWSKLDLGLRIKSFKINSQTINPLTCAKRGWINIDKNKIECCVCKARLIIDPLDFDVVSFIESKWFDQLSNAHHSGCKWRNVVCKDEVYTPELITFRTRTKRVNKSIDILKENLDQIPIVYEPQNVFTNDTFSNMNENANGNQIASDLKVSELEISAETNTSSNKPSNKESTVDKKRMEDEEIDKKTSGFMAIHSFNKKSKR</sequence>
<dbReference type="EMBL" id="MBFT01001066">
    <property type="protein sequence ID" value="PVU85599.1"/>
    <property type="molecule type" value="Genomic_DNA"/>
</dbReference>
<keyword evidence="2" id="KW-0539">Nucleus</keyword>
<feature type="compositionally biased region" description="Polar residues" evidence="3">
    <location>
        <begin position="209"/>
        <end position="218"/>
    </location>
</feature>